<dbReference type="Gene3D" id="3.40.50.150">
    <property type="entry name" value="Vaccinia Virus protein VP39"/>
    <property type="match status" value="1"/>
</dbReference>
<keyword evidence="1" id="KW-0489">Methyltransferase</keyword>
<dbReference type="EMBL" id="MTEJ01000265">
    <property type="protein sequence ID" value="OQX05968.1"/>
    <property type="molecule type" value="Genomic_DNA"/>
</dbReference>
<dbReference type="InterPro" id="IPR029063">
    <property type="entry name" value="SAM-dependent_MTases_sf"/>
</dbReference>
<evidence type="ECO:0000313" key="1">
    <source>
        <dbReference type="EMBL" id="OQX05968.1"/>
    </source>
</evidence>
<gene>
    <name evidence="1" type="ORF">BWK73_32115</name>
</gene>
<comment type="caution">
    <text evidence="1">The sequence shown here is derived from an EMBL/GenBank/DDBJ whole genome shotgun (WGS) entry which is preliminary data.</text>
</comment>
<dbReference type="Pfam" id="PF13489">
    <property type="entry name" value="Methyltransf_23"/>
    <property type="match status" value="1"/>
</dbReference>
<name>A0A1Y1QHP0_9GAMM</name>
<dbReference type="CDD" id="cd02440">
    <property type="entry name" value="AdoMet_MTases"/>
    <property type="match status" value="1"/>
</dbReference>
<sequence>MDAAQKMDQQYRYQRYVYDLSRKYYLLGRDQLLAEMAVKPSQTVLEIGCGTGRNLAKLAYRYPAAQLYGIDASNQMLATARLNLRGTLYEHKITLQQGLAGQISPADVGLSKPFDHIVFSYVLSMIPGWQEALEHALSILQPGGYVHVVDFSDQQTMPAWFRQPLLQWLDWFHVHPDPAVPAYLEQLAARQHDQLRMHHLSGRYALLAHYQKGGNPNDHQSELPNLSQYLDF</sequence>
<proteinExistence type="predicted"/>
<dbReference type="GO" id="GO:0008168">
    <property type="term" value="F:methyltransferase activity"/>
    <property type="evidence" value="ECO:0007669"/>
    <property type="project" value="UniProtKB-KW"/>
</dbReference>
<organism evidence="1 2">
    <name type="scientific">Thiothrix lacustris</name>
    <dbReference type="NCBI Taxonomy" id="525917"/>
    <lineage>
        <taxon>Bacteria</taxon>
        <taxon>Pseudomonadati</taxon>
        <taxon>Pseudomonadota</taxon>
        <taxon>Gammaproteobacteria</taxon>
        <taxon>Thiotrichales</taxon>
        <taxon>Thiotrichaceae</taxon>
        <taxon>Thiothrix</taxon>
    </lineage>
</organism>
<dbReference type="SUPFAM" id="SSF53335">
    <property type="entry name" value="S-adenosyl-L-methionine-dependent methyltransferases"/>
    <property type="match status" value="1"/>
</dbReference>
<protein>
    <submittedName>
        <fullName evidence="1">Methyltransferase type 12</fullName>
    </submittedName>
</protein>
<dbReference type="Proteomes" id="UP000192491">
    <property type="component" value="Unassembled WGS sequence"/>
</dbReference>
<dbReference type="PANTHER" id="PTHR43861">
    <property type="entry name" value="TRANS-ACONITATE 2-METHYLTRANSFERASE-RELATED"/>
    <property type="match status" value="1"/>
</dbReference>
<accession>A0A1Y1QHP0</accession>
<dbReference type="GO" id="GO:0032259">
    <property type="term" value="P:methylation"/>
    <property type="evidence" value="ECO:0007669"/>
    <property type="project" value="UniProtKB-KW"/>
</dbReference>
<evidence type="ECO:0000313" key="2">
    <source>
        <dbReference type="Proteomes" id="UP000192491"/>
    </source>
</evidence>
<keyword evidence="1" id="KW-0808">Transferase</keyword>
<dbReference type="AlphaFoldDB" id="A0A1Y1QHP0"/>
<dbReference type="PANTHER" id="PTHR43861:SF1">
    <property type="entry name" value="TRANS-ACONITATE 2-METHYLTRANSFERASE"/>
    <property type="match status" value="1"/>
</dbReference>
<reference evidence="1 2" key="1">
    <citation type="submission" date="2017-01" db="EMBL/GenBank/DDBJ databases">
        <title>Novel large sulfur bacteria in the metagenomes of groundwater-fed chemosynthetic microbial mats in the Lake Huron basin.</title>
        <authorList>
            <person name="Sharrar A.M."/>
            <person name="Flood B.E."/>
            <person name="Bailey J.V."/>
            <person name="Jones D.S."/>
            <person name="Biddanda B."/>
            <person name="Ruberg S.A."/>
            <person name="Marcus D.N."/>
            <person name="Dick G.J."/>
        </authorList>
    </citation>
    <scope>NUCLEOTIDE SEQUENCE [LARGE SCALE GENOMIC DNA]</scope>
    <source>
        <strain evidence="1">A8</strain>
    </source>
</reference>